<feature type="chain" id="PRO_5041902054" description="Invasion protein IalB, involved in pathogenesis" evidence="2">
    <location>
        <begin position="29"/>
        <end position="376"/>
    </location>
</feature>
<proteinExistence type="predicted"/>
<evidence type="ECO:0000313" key="3">
    <source>
        <dbReference type="EMBL" id="QOZ68925.1"/>
    </source>
</evidence>
<organism evidence="3 4">
    <name type="scientific">Bradyrhizobium arachidis</name>
    <dbReference type="NCBI Taxonomy" id="858423"/>
    <lineage>
        <taxon>Bacteria</taxon>
        <taxon>Pseudomonadati</taxon>
        <taxon>Pseudomonadota</taxon>
        <taxon>Alphaproteobacteria</taxon>
        <taxon>Hyphomicrobiales</taxon>
        <taxon>Nitrobacteraceae</taxon>
        <taxon>Bradyrhizobium</taxon>
    </lineage>
</organism>
<feature type="signal peptide" evidence="2">
    <location>
        <begin position="1"/>
        <end position="28"/>
    </location>
</feature>
<dbReference type="AlphaFoldDB" id="A0AAE7NSX8"/>
<keyword evidence="2" id="KW-0732">Signal</keyword>
<sequence length="376" mass="39805">MPADMLWTRRMAALAMIVAANLALPAFAATADNPVAGKQVRFPQGVWSALPQVGPDGKVRQCVLIAPRQRSKAGGKVDTAFALNISRGSGLSIMLMDDGMPSEHVLDDQAEIVIDGRSFPAVGFPVGNAFALHPGDAEGMLAALGKARNVTLRSDGAGVDSGPIALDLPADALSWLKQCGKTFDIAVDRPTDPNAPEMPAPRPRSPKIAVMQPTPAGPPGIEDKQKIEGWDASELRNGDGAIVACFIRRRYLIGTDAPAPQRRLAIFLIVSRAKGLTMMLKDSKLNRPEGQAIEATLRIGNVPFEAFSAQVEGPDEIGLFPQHGAALAEAIETGSVLAMKAKTIEDNYEFSVQPGVIGWLRACARRNAIAIGPAGR</sequence>
<accession>A0AAE7NSX8</accession>
<evidence type="ECO:0008006" key="5">
    <source>
        <dbReference type="Google" id="ProtNLM"/>
    </source>
</evidence>
<dbReference type="KEGG" id="barh:WN72_23310"/>
<evidence type="ECO:0000313" key="4">
    <source>
        <dbReference type="Proteomes" id="UP000594015"/>
    </source>
</evidence>
<dbReference type="RefSeq" id="WP_092216165.1">
    <property type="nucleotide sequence ID" value="NZ_CP030050.1"/>
</dbReference>
<dbReference type="EMBL" id="CP030050">
    <property type="protein sequence ID" value="QOZ68925.1"/>
    <property type="molecule type" value="Genomic_DNA"/>
</dbReference>
<dbReference type="Proteomes" id="UP000594015">
    <property type="component" value="Chromosome"/>
</dbReference>
<evidence type="ECO:0000256" key="2">
    <source>
        <dbReference type="SAM" id="SignalP"/>
    </source>
</evidence>
<evidence type="ECO:0000256" key="1">
    <source>
        <dbReference type="SAM" id="MobiDB-lite"/>
    </source>
</evidence>
<name>A0AAE7NSX8_9BRAD</name>
<reference evidence="3 4" key="1">
    <citation type="submission" date="2018-06" db="EMBL/GenBank/DDBJ databases">
        <title>Comparative genomics of Bradyrhizobium nodulating Arachidis hypogaea.</title>
        <authorList>
            <person name="Li Y."/>
        </authorList>
    </citation>
    <scope>NUCLEOTIDE SEQUENCE [LARGE SCALE GENOMIC DNA]</scope>
    <source>
        <strain evidence="3 4">CCBAU 051107</strain>
    </source>
</reference>
<gene>
    <name evidence="3" type="ORF">WN72_23310</name>
</gene>
<feature type="region of interest" description="Disordered" evidence="1">
    <location>
        <begin position="188"/>
        <end position="208"/>
    </location>
</feature>
<protein>
    <recommendedName>
        <fullName evidence="5">Invasion protein IalB, involved in pathogenesis</fullName>
    </recommendedName>
</protein>